<dbReference type="PROSITE" id="PS50076">
    <property type="entry name" value="DNAJ_2"/>
    <property type="match status" value="1"/>
</dbReference>
<dbReference type="InterPro" id="IPR051948">
    <property type="entry name" value="Hsp70_co-chaperone_J-domain"/>
</dbReference>
<evidence type="ECO:0000256" key="1">
    <source>
        <dbReference type="ARBA" id="ARBA00023186"/>
    </source>
</evidence>
<keyword evidence="1" id="KW-0143">Chaperone</keyword>
<dbReference type="Proteomes" id="UP000023152">
    <property type="component" value="Unassembled WGS sequence"/>
</dbReference>
<dbReference type="Pfam" id="PF00226">
    <property type="entry name" value="DnaJ"/>
    <property type="match status" value="1"/>
</dbReference>
<keyword evidence="4" id="KW-1185">Reference proteome</keyword>
<comment type="caution">
    <text evidence="3">The sequence shown here is derived from an EMBL/GenBank/DDBJ whole genome shotgun (WGS) entry which is preliminary data.</text>
</comment>
<dbReference type="EMBL" id="ASPP01018954">
    <property type="protein sequence ID" value="ETO15618.1"/>
    <property type="molecule type" value="Genomic_DNA"/>
</dbReference>
<dbReference type="PANTHER" id="PTHR44360:SF1">
    <property type="entry name" value="DNAJ HOMOLOG SUBFAMILY B MEMBER 9"/>
    <property type="match status" value="1"/>
</dbReference>
<accession>X6MNP0</accession>
<feature type="domain" description="J" evidence="2">
    <location>
        <begin position="16"/>
        <end position="112"/>
    </location>
</feature>
<organism evidence="3 4">
    <name type="scientific">Reticulomyxa filosa</name>
    <dbReference type="NCBI Taxonomy" id="46433"/>
    <lineage>
        <taxon>Eukaryota</taxon>
        <taxon>Sar</taxon>
        <taxon>Rhizaria</taxon>
        <taxon>Retaria</taxon>
        <taxon>Foraminifera</taxon>
        <taxon>Monothalamids</taxon>
        <taxon>Reticulomyxidae</taxon>
        <taxon>Reticulomyxa</taxon>
    </lineage>
</organism>
<evidence type="ECO:0000259" key="2">
    <source>
        <dbReference type="PROSITE" id="PS50076"/>
    </source>
</evidence>
<dbReference type="InterPro" id="IPR036869">
    <property type="entry name" value="J_dom_sf"/>
</dbReference>
<gene>
    <name evidence="3" type="ORF">RFI_21746</name>
</gene>
<dbReference type="CDD" id="cd06257">
    <property type="entry name" value="DnaJ"/>
    <property type="match status" value="1"/>
</dbReference>
<evidence type="ECO:0000313" key="4">
    <source>
        <dbReference type="Proteomes" id="UP000023152"/>
    </source>
</evidence>
<protein>
    <submittedName>
        <fullName evidence="3">DnaJ domain containing protein</fullName>
    </submittedName>
</protein>
<evidence type="ECO:0000313" key="3">
    <source>
        <dbReference type="EMBL" id="ETO15618.1"/>
    </source>
</evidence>
<dbReference type="GO" id="GO:0051087">
    <property type="term" value="F:protein-folding chaperone binding"/>
    <property type="evidence" value="ECO:0007669"/>
    <property type="project" value="TreeGrafter"/>
</dbReference>
<dbReference type="PANTHER" id="PTHR44360">
    <property type="entry name" value="DNAJ HOMOLOG SUBFAMILY B MEMBER 9"/>
    <property type="match status" value="1"/>
</dbReference>
<dbReference type="Gene3D" id="1.10.287.110">
    <property type="entry name" value="DnaJ domain"/>
    <property type="match status" value="1"/>
</dbReference>
<name>X6MNP0_RETFI</name>
<dbReference type="InterPro" id="IPR001623">
    <property type="entry name" value="DnaJ_domain"/>
</dbReference>
<dbReference type="GO" id="GO:0036503">
    <property type="term" value="P:ERAD pathway"/>
    <property type="evidence" value="ECO:0007669"/>
    <property type="project" value="TreeGrafter"/>
</dbReference>
<dbReference type="SMART" id="SM00271">
    <property type="entry name" value="DnaJ"/>
    <property type="match status" value="1"/>
</dbReference>
<proteinExistence type="predicted"/>
<reference evidence="3 4" key="1">
    <citation type="journal article" date="2013" name="Curr. Biol.">
        <title>The Genome of the Foraminiferan Reticulomyxa filosa.</title>
        <authorList>
            <person name="Glockner G."/>
            <person name="Hulsmann N."/>
            <person name="Schleicher M."/>
            <person name="Noegel A.A."/>
            <person name="Eichinger L."/>
            <person name="Gallinger C."/>
            <person name="Pawlowski J."/>
            <person name="Sierra R."/>
            <person name="Euteneuer U."/>
            <person name="Pillet L."/>
            <person name="Moustafa A."/>
            <person name="Platzer M."/>
            <person name="Groth M."/>
            <person name="Szafranski K."/>
            <person name="Schliwa M."/>
        </authorList>
    </citation>
    <scope>NUCLEOTIDE SEQUENCE [LARGE SCALE GENOMIC DNA]</scope>
</reference>
<dbReference type="PRINTS" id="PR00625">
    <property type="entry name" value="JDOMAIN"/>
</dbReference>
<dbReference type="GO" id="GO:0005783">
    <property type="term" value="C:endoplasmic reticulum"/>
    <property type="evidence" value="ECO:0007669"/>
    <property type="project" value="TreeGrafter"/>
</dbReference>
<dbReference type="AlphaFoldDB" id="X6MNP0"/>
<dbReference type="SUPFAM" id="SSF46565">
    <property type="entry name" value="Chaperone J-domain"/>
    <property type="match status" value="1"/>
</dbReference>
<dbReference type="OrthoDB" id="10250354at2759"/>
<sequence length="160" mass="18760">MTDFDDSIHDWKPGFDPYVVLNVPRDCTREQVLESYKKLSRTFHPDKQTNASYRDVYNAFEEQQNDTAQMDSPKAVQERVPSATTSDEFIKITKAKDILLDDHLRKAYDKFGMLGVDKLSRTDENHAEVRSWIIGKKYRDDKVVSDLLTYYLNRELNIFV</sequence>
<dbReference type="GO" id="GO:0051787">
    <property type="term" value="F:misfolded protein binding"/>
    <property type="evidence" value="ECO:0007669"/>
    <property type="project" value="TreeGrafter"/>
</dbReference>